<protein>
    <recommendedName>
        <fullName evidence="1">PB1-like domain-containing protein</fullName>
    </recommendedName>
</protein>
<dbReference type="AlphaFoldDB" id="A0A2T8I3J6"/>
<evidence type="ECO:0000313" key="2">
    <source>
        <dbReference type="EMBL" id="PVH32234.1"/>
    </source>
</evidence>
<feature type="domain" description="PB1-like" evidence="1">
    <location>
        <begin position="18"/>
        <end position="83"/>
    </location>
</feature>
<dbReference type="InterPro" id="IPR058594">
    <property type="entry name" value="PB1-like_dom_pln"/>
</dbReference>
<accession>A0A2T8I3J6</accession>
<dbReference type="Pfam" id="PF26130">
    <property type="entry name" value="PB1-like"/>
    <property type="match status" value="1"/>
</dbReference>
<dbReference type="Gramene" id="PVH32234">
    <property type="protein sequence ID" value="PVH32234"/>
    <property type="gene ID" value="PAHAL_9G350500"/>
</dbReference>
<organism evidence="2">
    <name type="scientific">Panicum hallii</name>
    <dbReference type="NCBI Taxonomy" id="206008"/>
    <lineage>
        <taxon>Eukaryota</taxon>
        <taxon>Viridiplantae</taxon>
        <taxon>Streptophyta</taxon>
        <taxon>Embryophyta</taxon>
        <taxon>Tracheophyta</taxon>
        <taxon>Spermatophyta</taxon>
        <taxon>Magnoliopsida</taxon>
        <taxon>Liliopsida</taxon>
        <taxon>Poales</taxon>
        <taxon>Poaceae</taxon>
        <taxon>PACMAD clade</taxon>
        <taxon>Panicoideae</taxon>
        <taxon>Panicodae</taxon>
        <taxon>Paniceae</taxon>
        <taxon>Panicinae</taxon>
        <taxon>Panicum</taxon>
        <taxon>Panicum sect. Panicum</taxon>
    </lineage>
</organism>
<dbReference type="EMBL" id="CM008054">
    <property type="protein sequence ID" value="PVH32234.1"/>
    <property type="molecule type" value="Genomic_DNA"/>
</dbReference>
<reference evidence="2" key="1">
    <citation type="submission" date="2018-04" db="EMBL/GenBank/DDBJ databases">
        <title>WGS assembly of Panicum hallii.</title>
        <authorList>
            <person name="Lovell J."/>
            <person name="Jenkins J."/>
            <person name="Lowry D."/>
            <person name="Mamidi S."/>
            <person name="Sreedasyam A."/>
            <person name="Weng X."/>
            <person name="Barry K."/>
            <person name="Bonette J."/>
            <person name="Campitelli B."/>
            <person name="Daum C."/>
            <person name="Gordon S."/>
            <person name="Gould B."/>
            <person name="Lipzen A."/>
            <person name="Macqueen A."/>
            <person name="Palacio-Mejia J."/>
            <person name="Plott C."/>
            <person name="Shakirov E."/>
            <person name="Shu S."/>
            <person name="Yoshinaga Y."/>
            <person name="Zane M."/>
            <person name="Rokhsar D."/>
            <person name="Grimwood J."/>
            <person name="Schmutz J."/>
            <person name="Juenger T."/>
        </authorList>
    </citation>
    <scope>NUCLEOTIDE SEQUENCE [LARGE SCALE GENOMIC DNA]</scope>
    <source>
        <strain evidence="2">FIL2</strain>
    </source>
</reference>
<sequence length="87" mass="10354">MALDIWTLDLECHGAAAGQEYVQREMDRDDICYFNLIEFIEEYGFNAIDYLYYKRRDSLVAIQLDADVMEMLKENERTKKVSLFVTR</sequence>
<dbReference type="Proteomes" id="UP000243499">
    <property type="component" value="Chromosome 9"/>
</dbReference>
<evidence type="ECO:0000259" key="1">
    <source>
        <dbReference type="Pfam" id="PF26130"/>
    </source>
</evidence>
<proteinExistence type="predicted"/>
<gene>
    <name evidence="2" type="ORF">PAHAL_9G350500</name>
</gene>
<name>A0A2T8I3J6_9POAL</name>